<organism evidence="1 2">
    <name type="scientific">Mytilus coruscus</name>
    <name type="common">Sea mussel</name>
    <dbReference type="NCBI Taxonomy" id="42192"/>
    <lineage>
        <taxon>Eukaryota</taxon>
        <taxon>Metazoa</taxon>
        <taxon>Spiralia</taxon>
        <taxon>Lophotrochozoa</taxon>
        <taxon>Mollusca</taxon>
        <taxon>Bivalvia</taxon>
        <taxon>Autobranchia</taxon>
        <taxon>Pteriomorphia</taxon>
        <taxon>Mytilida</taxon>
        <taxon>Mytiloidea</taxon>
        <taxon>Mytilidae</taxon>
        <taxon>Mytilinae</taxon>
        <taxon>Mytilus</taxon>
    </lineage>
</organism>
<dbReference type="Proteomes" id="UP000507470">
    <property type="component" value="Unassembled WGS sequence"/>
</dbReference>
<proteinExistence type="predicted"/>
<reference evidence="1 2" key="1">
    <citation type="submission" date="2020-06" db="EMBL/GenBank/DDBJ databases">
        <authorList>
            <person name="Li R."/>
            <person name="Bekaert M."/>
        </authorList>
    </citation>
    <scope>NUCLEOTIDE SEQUENCE [LARGE SCALE GENOMIC DNA]</scope>
    <source>
        <strain evidence="2">wild</strain>
    </source>
</reference>
<gene>
    <name evidence="1" type="ORF">MCOR_56732</name>
</gene>
<name>A0A6J8F047_MYTCO</name>
<evidence type="ECO:0000313" key="1">
    <source>
        <dbReference type="EMBL" id="CAC5424861.1"/>
    </source>
</evidence>
<dbReference type="AlphaFoldDB" id="A0A6J8F047"/>
<evidence type="ECO:0000313" key="2">
    <source>
        <dbReference type="Proteomes" id="UP000507470"/>
    </source>
</evidence>
<keyword evidence="2" id="KW-1185">Reference proteome</keyword>
<sequence length="329" mass="38369">MRGSDIDLMGVLKFIEVCENIHVPINHAKAYFTMDIDDSQPGFTRLRLIHCNNKFKVLEDCEEIGGEFYFSSIRIKRRFLNPFGLIIHGPCISDKFGIFDEAICLHEKSWITQAKQWLTRSNNAWPDYDVKHLKLMLSPLMYLANSSFRIDQSSWTKGVRPVLSIKSSHIKSIYSFYMANMCSDIDHLLPFDGINDNKSTYKQYKTCTSTLLMGTNHDAVCGWMKLASYFYRNDMYETAIYILQYSLLKCSPKKLYIGTNLSHINYEIFHLDLFIRMTIRSEFEAYQYTTSSICSFPSFSLSSSSLQYQQMSALSQRFTINYRRRAFHS</sequence>
<dbReference type="EMBL" id="CACVKT020010086">
    <property type="protein sequence ID" value="CAC5424861.1"/>
    <property type="molecule type" value="Genomic_DNA"/>
</dbReference>
<protein>
    <submittedName>
        <fullName evidence="1">Uncharacterized protein</fullName>
    </submittedName>
</protein>
<accession>A0A6J8F047</accession>